<organism evidence="15 16">
    <name type="scientific">Dyella telluris</name>
    <dbReference type="NCBI Taxonomy" id="2763498"/>
    <lineage>
        <taxon>Bacteria</taxon>
        <taxon>Pseudomonadati</taxon>
        <taxon>Pseudomonadota</taxon>
        <taxon>Gammaproteobacteria</taxon>
        <taxon>Lysobacterales</taxon>
        <taxon>Rhodanobacteraceae</taxon>
        <taxon>Dyella</taxon>
    </lineage>
</organism>
<sequence length="716" mass="79354">MRASRLSVLAISLMLAMQVYAQSTDDASTKSTTATADKTKAKVADLGVVRVVAQRADRVSNGATNLDLDIKDTPQSISVVDSVQMRDFGANNVNDALRLTTGINVEQWETDRSNYTARGFDIENTQIDGVGMPNGWGIVTGALDSYGYDKIEVIRGANGLLTGVGNASGTINYVRKRPTNEAQGEVGITYGSWGSTREQLDYSTPFTASGSWAGRIIAVHEDDGSYLRGLDNKRDYLYGVVDGQVGDKGTLTLGYSYQKAKTNGNMWGALTYNLVDGSQIGWNRSASTGQDWTFWNTQNNDAFIEYSYALSDNWQVKATYNYQRVEEDDLLLDAYTTTGLDPRTHQGLVGWAYRGYDTTTEQMGNVSVNGHFDWLGHDQEVMFGVSSAYSNYPQYEYPIDSSEPAFGELPGFPYAGDAIPKPTWGDRTLDDTLSQHLQRVFGATRLTFTDKLKAVIGFNYADFSRNDTTSGSQSQTKLSPYGGLTYDFTDHVLGYVSYSDIFQPQDYYDVNHVYLKPTKGENYEAGVKADWFDKRLLTTLAVFDAKQKNLGTYAGMDLDTFQYYYVGEDVESKGWEFEATGKINDYVDLVLGYTHLTLDGDKTLLTTVDGRVNPWIPRNTANFLLSAHMPGYEALSFGAGGNWRDKTANLDSYTGFAVRQGAYAVYNVFAAWDVVKNVTLRANINNVADKKYIGSLYEIGYYGAPRNASVSLNWKF</sequence>
<dbReference type="InterPro" id="IPR000531">
    <property type="entry name" value="Beta-barrel_TonB"/>
</dbReference>
<dbReference type="Gene3D" id="2.40.170.20">
    <property type="entry name" value="TonB-dependent receptor, beta-barrel domain"/>
    <property type="match status" value="1"/>
</dbReference>
<evidence type="ECO:0000256" key="12">
    <source>
        <dbReference type="SAM" id="SignalP"/>
    </source>
</evidence>
<comment type="subcellular location">
    <subcellularLocation>
        <location evidence="1 10">Cell outer membrane</location>
        <topology evidence="1 10">Multi-pass membrane protein</topology>
    </subcellularLocation>
</comment>
<keyword evidence="9 10" id="KW-0998">Cell outer membrane</keyword>
<keyword evidence="6 11" id="KW-0798">TonB box</keyword>
<dbReference type="GO" id="GO:0038023">
    <property type="term" value="F:signaling receptor activity"/>
    <property type="evidence" value="ECO:0007669"/>
    <property type="project" value="InterPro"/>
</dbReference>
<dbReference type="Pfam" id="PF07715">
    <property type="entry name" value="Plug"/>
    <property type="match status" value="1"/>
</dbReference>
<evidence type="ECO:0000256" key="8">
    <source>
        <dbReference type="ARBA" id="ARBA00023170"/>
    </source>
</evidence>
<keyword evidence="5 10" id="KW-0812">Transmembrane</keyword>
<dbReference type="PANTHER" id="PTHR32552">
    <property type="entry name" value="FERRICHROME IRON RECEPTOR-RELATED"/>
    <property type="match status" value="1"/>
</dbReference>
<keyword evidence="8 15" id="KW-0675">Receptor</keyword>
<accession>A0A7G8QAY5</accession>
<dbReference type="NCBIfam" id="TIGR01783">
    <property type="entry name" value="TonB-siderophor"/>
    <property type="match status" value="1"/>
</dbReference>
<evidence type="ECO:0000259" key="14">
    <source>
        <dbReference type="Pfam" id="PF07715"/>
    </source>
</evidence>
<dbReference type="InterPro" id="IPR037066">
    <property type="entry name" value="Plug_dom_sf"/>
</dbReference>
<dbReference type="PROSITE" id="PS52016">
    <property type="entry name" value="TONB_DEPENDENT_REC_3"/>
    <property type="match status" value="1"/>
</dbReference>
<evidence type="ECO:0000256" key="6">
    <source>
        <dbReference type="ARBA" id="ARBA00023077"/>
    </source>
</evidence>
<evidence type="ECO:0000256" key="2">
    <source>
        <dbReference type="ARBA" id="ARBA00009810"/>
    </source>
</evidence>
<dbReference type="EMBL" id="CP060412">
    <property type="protein sequence ID" value="QNK03943.1"/>
    <property type="molecule type" value="Genomic_DNA"/>
</dbReference>
<dbReference type="Gene3D" id="2.170.130.10">
    <property type="entry name" value="TonB-dependent receptor, plug domain"/>
    <property type="match status" value="1"/>
</dbReference>
<proteinExistence type="inferred from homology"/>
<dbReference type="GO" id="GO:0015891">
    <property type="term" value="P:siderophore transport"/>
    <property type="evidence" value="ECO:0007669"/>
    <property type="project" value="InterPro"/>
</dbReference>
<keyword evidence="3 10" id="KW-0813">Transport</keyword>
<reference evidence="15 16" key="1">
    <citation type="submission" date="2020-08" db="EMBL/GenBank/DDBJ databases">
        <title>Dyella sp. G9 isolated from forest soil.</title>
        <authorList>
            <person name="Fu J."/>
            <person name="Qiu L."/>
        </authorList>
    </citation>
    <scope>NUCLEOTIDE SEQUENCE [LARGE SCALE GENOMIC DNA]</scope>
    <source>
        <strain evidence="15 16">G9</strain>
    </source>
</reference>
<dbReference type="GO" id="GO:0009279">
    <property type="term" value="C:cell outer membrane"/>
    <property type="evidence" value="ECO:0007669"/>
    <property type="project" value="UniProtKB-SubCell"/>
</dbReference>
<evidence type="ECO:0000256" key="4">
    <source>
        <dbReference type="ARBA" id="ARBA00022452"/>
    </source>
</evidence>
<dbReference type="SUPFAM" id="SSF56935">
    <property type="entry name" value="Porins"/>
    <property type="match status" value="1"/>
</dbReference>
<feature type="signal peptide" evidence="12">
    <location>
        <begin position="1"/>
        <end position="21"/>
    </location>
</feature>
<dbReference type="PANTHER" id="PTHR32552:SF74">
    <property type="entry name" value="HYDROXAMATE SIDEROPHORE RECEPTOR FHUE"/>
    <property type="match status" value="1"/>
</dbReference>
<evidence type="ECO:0000313" key="16">
    <source>
        <dbReference type="Proteomes" id="UP000515873"/>
    </source>
</evidence>
<evidence type="ECO:0000256" key="11">
    <source>
        <dbReference type="RuleBase" id="RU003357"/>
    </source>
</evidence>
<dbReference type="AlphaFoldDB" id="A0A7G8QAY5"/>
<dbReference type="KEGG" id="dtl:H8F01_20285"/>
<evidence type="ECO:0000256" key="7">
    <source>
        <dbReference type="ARBA" id="ARBA00023136"/>
    </source>
</evidence>
<feature type="domain" description="TonB-dependent receptor-like beta-barrel" evidence="13">
    <location>
        <begin position="246"/>
        <end position="687"/>
    </location>
</feature>
<dbReference type="InterPro" id="IPR012910">
    <property type="entry name" value="Plug_dom"/>
</dbReference>
<protein>
    <submittedName>
        <fullName evidence="15">TonB-dependent siderophore receptor</fullName>
    </submittedName>
</protein>
<dbReference type="GO" id="GO:0015344">
    <property type="term" value="F:siderophore uptake transmembrane transporter activity"/>
    <property type="evidence" value="ECO:0007669"/>
    <property type="project" value="TreeGrafter"/>
</dbReference>
<keyword evidence="12" id="KW-0732">Signal</keyword>
<feature type="chain" id="PRO_5028982300" evidence="12">
    <location>
        <begin position="22"/>
        <end position="716"/>
    </location>
</feature>
<dbReference type="CDD" id="cd01347">
    <property type="entry name" value="ligand_gated_channel"/>
    <property type="match status" value="1"/>
</dbReference>
<dbReference type="InterPro" id="IPR039426">
    <property type="entry name" value="TonB-dep_rcpt-like"/>
</dbReference>
<evidence type="ECO:0000256" key="10">
    <source>
        <dbReference type="PROSITE-ProRule" id="PRU01360"/>
    </source>
</evidence>
<feature type="domain" description="TonB-dependent receptor plug" evidence="14">
    <location>
        <begin position="70"/>
        <end position="170"/>
    </location>
</feature>
<keyword evidence="7 10" id="KW-0472">Membrane</keyword>
<comment type="similarity">
    <text evidence="2 10 11">Belongs to the TonB-dependent receptor family.</text>
</comment>
<dbReference type="Proteomes" id="UP000515873">
    <property type="component" value="Chromosome"/>
</dbReference>
<evidence type="ECO:0000259" key="13">
    <source>
        <dbReference type="Pfam" id="PF00593"/>
    </source>
</evidence>
<evidence type="ECO:0000313" key="15">
    <source>
        <dbReference type="EMBL" id="QNK03943.1"/>
    </source>
</evidence>
<keyword evidence="4 10" id="KW-1134">Transmembrane beta strand</keyword>
<evidence type="ECO:0000256" key="1">
    <source>
        <dbReference type="ARBA" id="ARBA00004571"/>
    </source>
</evidence>
<evidence type="ECO:0000256" key="5">
    <source>
        <dbReference type="ARBA" id="ARBA00022692"/>
    </source>
</evidence>
<evidence type="ECO:0000256" key="9">
    <source>
        <dbReference type="ARBA" id="ARBA00023237"/>
    </source>
</evidence>
<dbReference type="Pfam" id="PF00593">
    <property type="entry name" value="TonB_dep_Rec_b-barrel"/>
    <property type="match status" value="1"/>
</dbReference>
<dbReference type="InterPro" id="IPR036942">
    <property type="entry name" value="Beta-barrel_TonB_sf"/>
</dbReference>
<dbReference type="InterPro" id="IPR010105">
    <property type="entry name" value="TonB_sidphr_rcpt"/>
</dbReference>
<name>A0A7G8QAY5_9GAMM</name>
<evidence type="ECO:0000256" key="3">
    <source>
        <dbReference type="ARBA" id="ARBA00022448"/>
    </source>
</evidence>
<gene>
    <name evidence="15" type="ORF">H8F01_20285</name>
</gene>
<keyword evidence="16" id="KW-1185">Reference proteome</keyword>